<dbReference type="NCBIfam" id="NF003814">
    <property type="entry name" value="PRK05406.1-3"/>
    <property type="match status" value="1"/>
</dbReference>
<dbReference type="EMBL" id="PXYW01000003">
    <property type="protein sequence ID" value="PSR35212.1"/>
    <property type="molecule type" value="Genomic_DNA"/>
</dbReference>
<accession>A0A2T2XL41</accession>
<gene>
    <name evidence="1" type="primary">pxpA</name>
    <name evidence="2" type="ORF">C7B46_02035</name>
</gene>
<keyword evidence="1" id="KW-0547">Nucleotide-binding</keyword>
<dbReference type="SUPFAM" id="SSF88713">
    <property type="entry name" value="Glycoside hydrolase/deacetylase"/>
    <property type="match status" value="1"/>
</dbReference>
<protein>
    <recommendedName>
        <fullName evidence="1">5-oxoprolinase subunit A</fullName>
        <shortName evidence="1">5-OPase subunit A</shortName>
        <ecNumber evidence="1">3.5.2.9</ecNumber>
    </recommendedName>
    <alternativeName>
        <fullName evidence="1">5-oxoprolinase (ATP-hydrolyzing) subunit A</fullName>
    </alternativeName>
</protein>
<evidence type="ECO:0000256" key="1">
    <source>
        <dbReference type="HAMAP-Rule" id="MF_00691"/>
    </source>
</evidence>
<dbReference type="Pfam" id="PF03746">
    <property type="entry name" value="LamB_YcsF"/>
    <property type="match status" value="1"/>
</dbReference>
<dbReference type="PANTHER" id="PTHR30292">
    <property type="entry name" value="UNCHARACTERIZED PROTEIN YBGL-RELATED"/>
    <property type="match status" value="1"/>
</dbReference>
<dbReference type="PANTHER" id="PTHR30292:SF0">
    <property type="entry name" value="5-OXOPROLINASE SUBUNIT A"/>
    <property type="match status" value="1"/>
</dbReference>
<dbReference type="InterPro" id="IPR005501">
    <property type="entry name" value="LamB/YcsF/PxpA-like"/>
</dbReference>
<keyword evidence="1" id="KW-0067">ATP-binding</keyword>
<keyword evidence="1" id="KW-0378">Hydrolase</keyword>
<dbReference type="EC" id="3.5.2.9" evidence="1"/>
<comment type="function">
    <text evidence="1">Catalyzes the cleavage of 5-oxoproline to form L-glutamate coupled to the hydrolysis of ATP to ADP and inorganic phosphate.</text>
</comment>
<evidence type="ECO:0000313" key="3">
    <source>
        <dbReference type="Proteomes" id="UP000242972"/>
    </source>
</evidence>
<dbReference type="HAMAP" id="MF_00691">
    <property type="entry name" value="PxpA"/>
    <property type="match status" value="1"/>
</dbReference>
<comment type="subunit">
    <text evidence="1">Forms a complex composed of PxpA, PxpB and PxpC.</text>
</comment>
<evidence type="ECO:0000313" key="2">
    <source>
        <dbReference type="EMBL" id="PSR35212.1"/>
    </source>
</evidence>
<comment type="similarity">
    <text evidence="1">Belongs to the LamB/PxpA family.</text>
</comment>
<dbReference type="InterPro" id="IPR011330">
    <property type="entry name" value="Glyco_hydro/deAcase_b/a-brl"/>
</dbReference>
<dbReference type="Proteomes" id="UP000242972">
    <property type="component" value="Unassembled WGS sequence"/>
</dbReference>
<dbReference type="NCBIfam" id="NF003816">
    <property type="entry name" value="PRK05406.1-5"/>
    <property type="match status" value="1"/>
</dbReference>
<dbReference type="GO" id="GO:0017168">
    <property type="term" value="F:5-oxoprolinase (ATP-hydrolyzing) activity"/>
    <property type="evidence" value="ECO:0007669"/>
    <property type="project" value="UniProtKB-UniRule"/>
</dbReference>
<reference evidence="2 3" key="1">
    <citation type="journal article" date="2014" name="BMC Genomics">
        <title>Comparison of environmental and isolate Sulfobacillus genomes reveals diverse carbon, sulfur, nitrogen, and hydrogen metabolisms.</title>
        <authorList>
            <person name="Justice N.B."/>
            <person name="Norman A."/>
            <person name="Brown C.T."/>
            <person name="Singh A."/>
            <person name="Thomas B.C."/>
            <person name="Banfield J.F."/>
        </authorList>
    </citation>
    <scope>NUCLEOTIDE SEQUENCE [LARGE SCALE GENOMIC DNA]</scope>
    <source>
        <strain evidence="2">AMDSBA4</strain>
    </source>
</reference>
<comment type="caution">
    <text evidence="2">The sequence shown here is derived from an EMBL/GenBank/DDBJ whole genome shotgun (WGS) entry which is preliminary data.</text>
</comment>
<proteinExistence type="inferred from homology"/>
<comment type="catalytic activity">
    <reaction evidence="1">
        <text>5-oxo-L-proline + ATP + 2 H2O = L-glutamate + ADP + phosphate + H(+)</text>
        <dbReference type="Rhea" id="RHEA:10348"/>
        <dbReference type="ChEBI" id="CHEBI:15377"/>
        <dbReference type="ChEBI" id="CHEBI:15378"/>
        <dbReference type="ChEBI" id="CHEBI:29985"/>
        <dbReference type="ChEBI" id="CHEBI:30616"/>
        <dbReference type="ChEBI" id="CHEBI:43474"/>
        <dbReference type="ChEBI" id="CHEBI:58402"/>
        <dbReference type="ChEBI" id="CHEBI:456216"/>
        <dbReference type="EC" id="3.5.2.9"/>
    </reaction>
</comment>
<sequence>MTAVDINCDLGEAFGVYQLGDDQQMMLSISSANVACGYHAGDPRIMQRTVRMAKEHGVAVGAHPGFPDLGGFGRRNMMLGPDEIYTDVLYQLGALAAFCLAVGVEMQHVKPHGQLNNMAFANHGMAKAIVQAIYDFNPQLYVISYGGALSQEATSLGLRVAHEIYADRTYHPDGTLVSRETPGSVIHDPDIVVDRVATMVKRGAIVAQNGVWVPTPIDTICVHGDTPGAPLLAQRIRNRLAEIGIAVMAFGQPR</sequence>
<dbReference type="CDD" id="cd10787">
    <property type="entry name" value="LamB_YcsF_like"/>
    <property type="match status" value="1"/>
</dbReference>
<organism evidence="2 3">
    <name type="scientific">Sulfobacillus benefaciens</name>
    <dbReference type="NCBI Taxonomy" id="453960"/>
    <lineage>
        <taxon>Bacteria</taxon>
        <taxon>Bacillati</taxon>
        <taxon>Bacillota</taxon>
        <taxon>Clostridia</taxon>
        <taxon>Eubacteriales</taxon>
        <taxon>Clostridiales Family XVII. Incertae Sedis</taxon>
        <taxon>Sulfobacillus</taxon>
    </lineage>
</organism>
<dbReference type="GO" id="GO:0005975">
    <property type="term" value="P:carbohydrate metabolic process"/>
    <property type="evidence" value="ECO:0007669"/>
    <property type="project" value="InterPro"/>
</dbReference>
<dbReference type="GO" id="GO:0005524">
    <property type="term" value="F:ATP binding"/>
    <property type="evidence" value="ECO:0007669"/>
    <property type="project" value="UniProtKB-UniRule"/>
</dbReference>
<dbReference type="Gene3D" id="3.20.20.370">
    <property type="entry name" value="Glycoside hydrolase/deacetylase"/>
    <property type="match status" value="1"/>
</dbReference>
<name>A0A2T2XL41_9FIRM</name>
<dbReference type="AlphaFoldDB" id="A0A2T2XL41"/>